<dbReference type="EMBL" id="CABFNQ020000659">
    <property type="protein sequence ID" value="CAH0021615.1"/>
    <property type="molecule type" value="Genomic_DNA"/>
</dbReference>
<dbReference type="OrthoDB" id="5420247at2759"/>
<comment type="caution">
    <text evidence="2">The sequence shown here is derived from an EMBL/GenBank/DDBJ whole genome shotgun (WGS) entry which is preliminary data.</text>
</comment>
<evidence type="ECO:0000313" key="2">
    <source>
        <dbReference type="EMBL" id="CAH0021615.1"/>
    </source>
</evidence>
<organism evidence="2 3">
    <name type="scientific">Clonostachys rhizophaga</name>
    <dbReference type="NCBI Taxonomy" id="160324"/>
    <lineage>
        <taxon>Eukaryota</taxon>
        <taxon>Fungi</taxon>
        <taxon>Dikarya</taxon>
        <taxon>Ascomycota</taxon>
        <taxon>Pezizomycotina</taxon>
        <taxon>Sordariomycetes</taxon>
        <taxon>Hypocreomycetidae</taxon>
        <taxon>Hypocreales</taxon>
        <taxon>Bionectriaceae</taxon>
        <taxon>Clonostachys</taxon>
    </lineage>
</organism>
<name>A0A9N9V903_9HYPO</name>
<dbReference type="PANTHER" id="PTHR42029">
    <property type="entry name" value="AN04G07800"/>
    <property type="match status" value="1"/>
</dbReference>
<feature type="transmembrane region" description="Helical" evidence="1">
    <location>
        <begin position="184"/>
        <end position="207"/>
    </location>
</feature>
<keyword evidence="1" id="KW-1133">Transmembrane helix</keyword>
<dbReference type="Proteomes" id="UP000696573">
    <property type="component" value="Unassembled WGS sequence"/>
</dbReference>
<keyword evidence="3" id="KW-1185">Reference proteome</keyword>
<accession>A0A9N9V903</accession>
<keyword evidence="1" id="KW-0812">Transmembrane</keyword>
<feature type="transmembrane region" description="Helical" evidence="1">
    <location>
        <begin position="48"/>
        <end position="68"/>
    </location>
</feature>
<protein>
    <submittedName>
        <fullName evidence="2">Uncharacterized protein</fullName>
    </submittedName>
</protein>
<evidence type="ECO:0000313" key="3">
    <source>
        <dbReference type="Proteomes" id="UP000696573"/>
    </source>
</evidence>
<keyword evidence="1" id="KW-0472">Membrane</keyword>
<reference evidence="2" key="1">
    <citation type="submission" date="2021-10" db="EMBL/GenBank/DDBJ databases">
        <authorList>
            <person name="Piombo E."/>
        </authorList>
    </citation>
    <scope>NUCLEOTIDE SEQUENCE</scope>
</reference>
<gene>
    <name evidence="2" type="ORF">CRHIZ90672A_00010293</name>
</gene>
<feature type="transmembrane region" description="Helical" evidence="1">
    <location>
        <begin position="74"/>
        <end position="91"/>
    </location>
</feature>
<sequence length="305" mass="34563">MSGAESTAGQKPTSLGQVTLESWSQGVMVGALLMMAAIALANMRSGVLLHKLILIELALAVPNGFFTFFEMPVWGWYLSSTVVPLIISWNLHNVIAWLKTRPFLGPLGSRIYIGTVLVVQPYWIFEIYANFAYFNNGDQTLFTYSRPFEAAFRDPWWIFTTANLFYNIRYRYELGIVDIVAASPRFGVLLCSMIVSIIFIVVDVLAVTPVFPIGAINPFWKFAFIFKCLTDTIILDDFKTALDKLRRRNMTRILPLNALPEQHLWTFRNLETEGPSTWSKAPKEEEPRVLLVEHSEAQISGRGIV</sequence>
<dbReference type="PANTHER" id="PTHR42029:SF3">
    <property type="entry name" value="AN04G07800"/>
    <property type="match status" value="1"/>
</dbReference>
<feature type="transmembrane region" description="Helical" evidence="1">
    <location>
        <begin position="111"/>
        <end position="135"/>
    </location>
</feature>
<evidence type="ECO:0000256" key="1">
    <source>
        <dbReference type="SAM" id="Phobius"/>
    </source>
</evidence>
<dbReference type="AlphaFoldDB" id="A0A9N9V903"/>
<feature type="transmembrane region" description="Helical" evidence="1">
    <location>
        <begin position="22"/>
        <end position="41"/>
    </location>
</feature>
<proteinExistence type="predicted"/>